<feature type="transmembrane region" description="Helical" evidence="6">
    <location>
        <begin position="276"/>
        <end position="293"/>
    </location>
</feature>
<keyword evidence="5 6" id="KW-0472">Membrane</keyword>
<keyword evidence="3 6" id="KW-0812">Transmembrane</keyword>
<comment type="caution">
    <text evidence="8">The sequence shown here is derived from an EMBL/GenBank/DDBJ whole genome shotgun (WGS) entry which is preliminary data.</text>
</comment>
<accession>X1CIX5</accession>
<name>X1CIX5_9ZZZZ</name>
<sequence length="294" mass="33103">MSISTMHSLKHTQAIFYGDYRFADVFASMKRAPESLIDRVQEIPGAEKIESRVVAPVKINIRDFPDPVTGLLISIPDSGEPLLNNLYLRQGRLPEPFRDNEVVIGEAFAEAHGFIPGDVLDLVINGKHKTFSIAGIALSPEHIYQMPPGAFFPDFERYGVMWMRRTPLSTAYDMEGSFNDISLTLSLSAAREDIIDRLDNILKPYGGLGSYSRKDQLSHRYLSEEFRSLENMSTMFPIIFLSVAAFLLHVVISRLISMQREEIAVLKAFGYSNMDIGIHYLKLVFLIVLAGAWP</sequence>
<reference evidence="8" key="1">
    <citation type="journal article" date="2014" name="Front. Microbiol.">
        <title>High frequency of phylogenetically diverse reductive dehalogenase-homologous genes in deep subseafloor sedimentary metagenomes.</title>
        <authorList>
            <person name="Kawai M."/>
            <person name="Futagami T."/>
            <person name="Toyoda A."/>
            <person name="Takaki Y."/>
            <person name="Nishi S."/>
            <person name="Hori S."/>
            <person name="Arai W."/>
            <person name="Tsubouchi T."/>
            <person name="Morono Y."/>
            <person name="Uchiyama I."/>
            <person name="Ito T."/>
            <person name="Fujiyama A."/>
            <person name="Inagaki F."/>
            <person name="Takami H."/>
        </authorList>
    </citation>
    <scope>NUCLEOTIDE SEQUENCE</scope>
    <source>
        <strain evidence="8">Expedition CK06-06</strain>
    </source>
</reference>
<dbReference type="EMBL" id="BART01010033">
    <property type="protein sequence ID" value="GAG84196.1"/>
    <property type="molecule type" value="Genomic_DNA"/>
</dbReference>
<dbReference type="InterPro" id="IPR003838">
    <property type="entry name" value="ABC3_permease_C"/>
</dbReference>
<dbReference type="PANTHER" id="PTHR30287">
    <property type="entry name" value="MEMBRANE COMPONENT OF PREDICTED ABC SUPERFAMILY METABOLITE UPTAKE TRANSPORTER"/>
    <property type="match status" value="1"/>
</dbReference>
<dbReference type="Pfam" id="PF02687">
    <property type="entry name" value="FtsX"/>
    <property type="match status" value="1"/>
</dbReference>
<evidence type="ECO:0000256" key="6">
    <source>
        <dbReference type="SAM" id="Phobius"/>
    </source>
</evidence>
<feature type="transmembrane region" description="Helical" evidence="6">
    <location>
        <begin position="235"/>
        <end position="256"/>
    </location>
</feature>
<organism evidence="8">
    <name type="scientific">marine sediment metagenome</name>
    <dbReference type="NCBI Taxonomy" id="412755"/>
    <lineage>
        <taxon>unclassified sequences</taxon>
        <taxon>metagenomes</taxon>
        <taxon>ecological metagenomes</taxon>
    </lineage>
</organism>
<evidence type="ECO:0000256" key="5">
    <source>
        <dbReference type="ARBA" id="ARBA00023136"/>
    </source>
</evidence>
<dbReference type="PANTHER" id="PTHR30287:SF1">
    <property type="entry name" value="INNER MEMBRANE PROTEIN"/>
    <property type="match status" value="1"/>
</dbReference>
<gene>
    <name evidence="8" type="ORF">S01H4_22010</name>
</gene>
<comment type="subcellular location">
    <subcellularLocation>
        <location evidence="1">Cell membrane</location>
        <topology evidence="1">Multi-pass membrane protein</topology>
    </subcellularLocation>
</comment>
<dbReference type="AlphaFoldDB" id="X1CIX5"/>
<evidence type="ECO:0000259" key="7">
    <source>
        <dbReference type="Pfam" id="PF02687"/>
    </source>
</evidence>
<evidence type="ECO:0000256" key="3">
    <source>
        <dbReference type="ARBA" id="ARBA00022692"/>
    </source>
</evidence>
<evidence type="ECO:0000256" key="2">
    <source>
        <dbReference type="ARBA" id="ARBA00022475"/>
    </source>
</evidence>
<evidence type="ECO:0000313" key="8">
    <source>
        <dbReference type="EMBL" id="GAG84196.1"/>
    </source>
</evidence>
<dbReference type="InterPro" id="IPR038766">
    <property type="entry name" value="Membrane_comp_ABC_pdt"/>
</dbReference>
<feature type="non-terminal residue" evidence="8">
    <location>
        <position position="294"/>
    </location>
</feature>
<feature type="domain" description="ABC3 transporter permease C-terminal" evidence="7">
    <location>
        <begin position="235"/>
        <end position="291"/>
    </location>
</feature>
<protein>
    <recommendedName>
        <fullName evidence="7">ABC3 transporter permease C-terminal domain-containing protein</fullName>
    </recommendedName>
</protein>
<evidence type="ECO:0000256" key="1">
    <source>
        <dbReference type="ARBA" id="ARBA00004651"/>
    </source>
</evidence>
<evidence type="ECO:0000256" key="4">
    <source>
        <dbReference type="ARBA" id="ARBA00022989"/>
    </source>
</evidence>
<dbReference type="GO" id="GO:0005886">
    <property type="term" value="C:plasma membrane"/>
    <property type="evidence" value="ECO:0007669"/>
    <property type="project" value="UniProtKB-SubCell"/>
</dbReference>
<keyword evidence="4 6" id="KW-1133">Transmembrane helix</keyword>
<keyword evidence="2" id="KW-1003">Cell membrane</keyword>
<proteinExistence type="predicted"/>